<evidence type="ECO:0000313" key="2">
    <source>
        <dbReference type="EMBL" id="JAT82669.1"/>
    </source>
</evidence>
<feature type="non-terminal residue" evidence="2">
    <location>
        <position position="1"/>
    </location>
</feature>
<keyword evidence="1" id="KW-1133">Transmembrane helix</keyword>
<gene>
    <name evidence="2" type="ORF">g.19974</name>
</gene>
<feature type="non-terminal residue" evidence="2">
    <location>
        <position position="102"/>
    </location>
</feature>
<proteinExistence type="predicted"/>
<feature type="transmembrane region" description="Helical" evidence="1">
    <location>
        <begin position="33"/>
        <end position="61"/>
    </location>
</feature>
<organism evidence="2">
    <name type="scientific">Pectinophora gossypiella</name>
    <name type="common">Cotton pink bollworm</name>
    <name type="synonym">Depressaria gossypiella</name>
    <dbReference type="NCBI Taxonomy" id="13191"/>
    <lineage>
        <taxon>Eukaryota</taxon>
        <taxon>Metazoa</taxon>
        <taxon>Ecdysozoa</taxon>
        <taxon>Arthropoda</taxon>
        <taxon>Hexapoda</taxon>
        <taxon>Insecta</taxon>
        <taxon>Pterygota</taxon>
        <taxon>Neoptera</taxon>
        <taxon>Endopterygota</taxon>
        <taxon>Lepidoptera</taxon>
        <taxon>Glossata</taxon>
        <taxon>Ditrysia</taxon>
        <taxon>Gelechioidea</taxon>
        <taxon>Gelechiidae</taxon>
        <taxon>Apatetrinae</taxon>
        <taxon>Pectinophora</taxon>
    </lineage>
</organism>
<sequence>GCGVGGALPGPAHELLVLDELAPLAALDAVTAVAALAAIAAVAALAMVAVVAALAAVVVVVGGGTPGDGIDASAHDVVIVELALAGGSVPLGAGGGVGAAGG</sequence>
<dbReference type="AlphaFoldDB" id="A0A1E1W6U0"/>
<reference evidence="2" key="1">
    <citation type="submission" date="2015-09" db="EMBL/GenBank/DDBJ databases">
        <title>De novo assembly of Pectinophora gossypiella (Pink Bollworm) gut transcriptome.</title>
        <authorList>
            <person name="Tassone E.E."/>
        </authorList>
    </citation>
    <scope>NUCLEOTIDE SEQUENCE</scope>
</reference>
<accession>A0A1E1W6U0</accession>
<evidence type="ECO:0000256" key="1">
    <source>
        <dbReference type="SAM" id="Phobius"/>
    </source>
</evidence>
<keyword evidence="1" id="KW-0472">Membrane</keyword>
<dbReference type="EMBL" id="GDQN01008385">
    <property type="protein sequence ID" value="JAT82669.1"/>
    <property type="molecule type" value="Transcribed_RNA"/>
</dbReference>
<protein>
    <submittedName>
        <fullName evidence="2">Uncharacterized protein</fullName>
    </submittedName>
</protein>
<name>A0A1E1W6U0_PECGO</name>
<keyword evidence="1" id="KW-0812">Transmembrane</keyword>